<sequence length="188" mass="20896">MAYKKNCTPLPARDILHFPKAFLLKLYVTNSEDFVNYQNLRFEVGSDSKGQSHIHTAAVALYRGIKKLFDLSKSDDFIKLLPNFKTSHSENRPVQVDVFTSGELGVKASSYLKEGRNATSQGNPSSSGLCNSRKAFEQCRLSCSIATDDANHFALIYRKTNILKCPKVLLFGTLSPSKSAPKLMCILL</sequence>
<dbReference type="AlphaFoldDB" id="A0A139SPN9"/>
<evidence type="ECO:0000313" key="1">
    <source>
        <dbReference type="EMBL" id="KXU36559.1"/>
    </source>
</evidence>
<proteinExistence type="predicted"/>
<dbReference type="Proteomes" id="UP000070058">
    <property type="component" value="Unassembled WGS sequence"/>
</dbReference>
<protein>
    <submittedName>
        <fullName evidence="1">Uncharacterized protein</fullName>
    </submittedName>
</protein>
<comment type="caution">
    <text evidence="1">The sequence shown here is derived from an EMBL/GenBank/DDBJ whole genome shotgun (WGS) entry which is preliminary data.</text>
</comment>
<gene>
    <name evidence="1" type="ORF">AXK11_04205</name>
</gene>
<accession>A0A139SPN9</accession>
<dbReference type="EMBL" id="LSZQ01000030">
    <property type="protein sequence ID" value="KXU36559.1"/>
    <property type="molecule type" value="Genomic_DNA"/>
</dbReference>
<keyword evidence="2" id="KW-1185">Reference proteome</keyword>
<organism evidence="1 2">
    <name type="scientific">Cephaloticoccus primus</name>
    <dbReference type="NCBI Taxonomy" id="1548207"/>
    <lineage>
        <taxon>Bacteria</taxon>
        <taxon>Pseudomonadati</taxon>
        <taxon>Verrucomicrobiota</taxon>
        <taxon>Opitutia</taxon>
        <taxon>Opitutales</taxon>
        <taxon>Opitutaceae</taxon>
        <taxon>Cephaloticoccus</taxon>
    </lineage>
</organism>
<evidence type="ECO:0000313" key="2">
    <source>
        <dbReference type="Proteomes" id="UP000070058"/>
    </source>
</evidence>
<name>A0A139SPN9_9BACT</name>
<reference evidence="2" key="1">
    <citation type="submission" date="2016-02" db="EMBL/GenBank/DDBJ databases">
        <authorList>
            <person name="Sanders J.G."/>
            <person name="Lin J.Y."/>
            <person name="Wertz J.T."/>
            <person name="Russell J.A."/>
            <person name="Moreau C.S."/>
            <person name="Powell S."/>
        </authorList>
    </citation>
    <scope>NUCLEOTIDE SEQUENCE [LARGE SCALE GENOMIC DNA]</scope>
    <source>
        <strain evidence="2">CAG34</strain>
    </source>
</reference>